<accession>A0A0G0HG55</accession>
<organism evidence="1 2">
    <name type="scientific">Candidatus Roizmanbacteria bacterium GW2011_GWA2_37_7</name>
    <dbReference type="NCBI Taxonomy" id="1618481"/>
    <lineage>
        <taxon>Bacteria</taxon>
        <taxon>Candidatus Roizmaniibacteriota</taxon>
    </lineage>
</organism>
<dbReference type="STRING" id="1618481.US54_C0032G0008"/>
<sequence length="96" mass="10395">MGKESVPIRQLCVCRALTLPNSGRLPYVSAKLSDEEQPCRGGEVLLGMNIKASQIGAVVRAISEDACQLQIEAGVCPREFTGQLPAEYTPKPPKKR</sequence>
<dbReference type="AlphaFoldDB" id="A0A0G0HG55"/>
<evidence type="ECO:0000313" key="1">
    <source>
        <dbReference type="EMBL" id="KKQ37530.1"/>
    </source>
</evidence>
<reference evidence="1 2" key="1">
    <citation type="journal article" date="2015" name="Nature">
        <title>rRNA introns, odd ribosomes, and small enigmatic genomes across a large radiation of phyla.</title>
        <authorList>
            <person name="Brown C.T."/>
            <person name="Hug L.A."/>
            <person name="Thomas B.C."/>
            <person name="Sharon I."/>
            <person name="Castelle C.J."/>
            <person name="Singh A."/>
            <person name="Wilkins M.J."/>
            <person name="Williams K.H."/>
            <person name="Banfield J.F."/>
        </authorList>
    </citation>
    <scope>NUCLEOTIDE SEQUENCE [LARGE SCALE GENOMIC DNA]</scope>
</reference>
<gene>
    <name evidence="1" type="ORF">US54_C0032G0008</name>
</gene>
<dbReference type="Proteomes" id="UP000034471">
    <property type="component" value="Unassembled WGS sequence"/>
</dbReference>
<protein>
    <submittedName>
        <fullName evidence="1">Uncharacterized protein</fullName>
    </submittedName>
</protein>
<comment type="caution">
    <text evidence="1">The sequence shown here is derived from an EMBL/GenBank/DDBJ whole genome shotgun (WGS) entry which is preliminary data.</text>
</comment>
<proteinExistence type="predicted"/>
<dbReference type="EMBL" id="LBTJ01000032">
    <property type="protein sequence ID" value="KKQ37530.1"/>
    <property type="molecule type" value="Genomic_DNA"/>
</dbReference>
<evidence type="ECO:0000313" key="2">
    <source>
        <dbReference type="Proteomes" id="UP000034471"/>
    </source>
</evidence>
<name>A0A0G0HG55_9BACT</name>